<dbReference type="SMART" id="SM00826">
    <property type="entry name" value="PKS_DH"/>
    <property type="match status" value="1"/>
</dbReference>
<dbReference type="GO" id="GO:0016491">
    <property type="term" value="F:oxidoreductase activity"/>
    <property type="evidence" value="ECO:0007669"/>
    <property type="project" value="InterPro"/>
</dbReference>
<feature type="region of interest" description="Disordered" evidence="7">
    <location>
        <begin position="1406"/>
        <end position="1425"/>
    </location>
</feature>
<evidence type="ECO:0000259" key="9">
    <source>
        <dbReference type="PROSITE" id="PS52004"/>
    </source>
</evidence>
<dbReference type="Pfam" id="PF21089">
    <property type="entry name" value="PKS_DH_N"/>
    <property type="match status" value="1"/>
</dbReference>
<dbReference type="InterPro" id="IPR020806">
    <property type="entry name" value="PKS_PP-bd"/>
</dbReference>
<dbReference type="Gene3D" id="3.30.70.3290">
    <property type="match status" value="1"/>
</dbReference>
<keyword evidence="3" id="KW-0808">Transferase</keyword>
<dbReference type="GO" id="GO:0031177">
    <property type="term" value="F:phosphopantetheine binding"/>
    <property type="evidence" value="ECO:0007669"/>
    <property type="project" value="InterPro"/>
</dbReference>
<dbReference type="Pfam" id="PF22621">
    <property type="entry name" value="CurL-like_PKS_C"/>
    <property type="match status" value="1"/>
</dbReference>
<feature type="region of interest" description="C-terminal hotdog fold" evidence="6">
    <location>
        <begin position="1090"/>
        <end position="1241"/>
    </location>
</feature>
<dbReference type="InterPro" id="IPR013154">
    <property type="entry name" value="ADH-like_N"/>
</dbReference>
<dbReference type="InterPro" id="IPR020807">
    <property type="entry name" value="PKS_DH"/>
</dbReference>
<dbReference type="Gene3D" id="3.90.180.10">
    <property type="entry name" value="Medium-chain alcohol dehydrogenases, catalytic domain"/>
    <property type="match status" value="1"/>
</dbReference>
<dbReference type="InterPro" id="IPR020841">
    <property type="entry name" value="PKS_Beta-ketoAc_synthase_dom"/>
</dbReference>
<dbReference type="EMBL" id="JAAQHG020000007">
    <property type="protein sequence ID" value="KAL1588364.1"/>
    <property type="molecule type" value="Genomic_DNA"/>
</dbReference>
<feature type="region of interest" description="N-terminal hotdog fold" evidence="6">
    <location>
        <begin position="942"/>
        <end position="1071"/>
    </location>
</feature>
<dbReference type="PROSITE" id="PS50075">
    <property type="entry name" value="CARRIER"/>
    <property type="match status" value="1"/>
</dbReference>
<dbReference type="InterPro" id="IPR014030">
    <property type="entry name" value="Ketoacyl_synth_N"/>
</dbReference>
<dbReference type="InterPro" id="IPR036291">
    <property type="entry name" value="NAD(P)-bd_dom_sf"/>
</dbReference>
<keyword evidence="1" id="KW-0596">Phosphopantetheine</keyword>
<dbReference type="InterPro" id="IPR042104">
    <property type="entry name" value="PKS_dehydratase_sf"/>
</dbReference>
<dbReference type="GO" id="GO:0044550">
    <property type="term" value="P:secondary metabolite biosynthetic process"/>
    <property type="evidence" value="ECO:0007669"/>
    <property type="project" value="TreeGrafter"/>
</dbReference>
<dbReference type="Gene3D" id="3.40.50.720">
    <property type="entry name" value="NAD(P)-binding Rossmann-like Domain"/>
    <property type="match status" value="1"/>
</dbReference>
<evidence type="ECO:0008006" key="13">
    <source>
        <dbReference type="Google" id="ProtNLM"/>
    </source>
</evidence>
<dbReference type="InterPro" id="IPR011032">
    <property type="entry name" value="GroES-like_sf"/>
</dbReference>
<evidence type="ECO:0000256" key="1">
    <source>
        <dbReference type="ARBA" id="ARBA00022450"/>
    </source>
</evidence>
<dbReference type="Pfam" id="PF00550">
    <property type="entry name" value="PP-binding"/>
    <property type="match status" value="1"/>
</dbReference>
<feature type="domain" description="Ketosynthase family 3 (KS3)" evidence="9">
    <location>
        <begin position="6"/>
        <end position="431"/>
    </location>
</feature>
<gene>
    <name evidence="11" type="ORF">WHR41_03067</name>
</gene>
<dbReference type="SUPFAM" id="SSF55048">
    <property type="entry name" value="Probable ACP-binding domain of malonyl-CoA ACP transacylase"/>
    <property type="match status" value="1"/>
</dbReference>
<evidence type="ECO:0000256" key="3">
    <source>
        <dbReference type="ARBA" id="ARBA00022679"/>
    </source>
</evidence>
<evidence type="ECO:0000256" key="5">
    <source>
        <dbReference type="ARBA" id="ARBA00023315"/>
    </source>
</evidence>
<proteinExistence type="predicted"/>
<dbReference type="InterPro" id="IPR016039">
    <property type="entry name" value="Thiolase-like"/>
</dbReference>
<dbReference type="Pfam" id="PF16197">
    <property type="entry name" value="KAsynt_C_assoc"/>
    <property type="match status" value="1"/>
</dbReference>
<dbReference type="SUPFAM" id="SSF50129">
    <property type="entry name" value="GroES-like"/>
    <property type="match status" value="1"/>
</dbReference>
<keyword evidence="5" id="KW-0012">Acyltransferase</keyword>
<dbReference type="PANTHER" id="PTHR43775">
    <property type="entry name" value="FATTY ACID SYNTHASE"/>
    <property type="match status" value="1"/>
</dbReference>
<dbReference type="SUPFAM" id="SSF47336">
    <property type="entry name" value="ACP-like"/>
    <property type="match status" value="1"/>
</dbReference>
<evidence type="ECO:0000313" key="12">
    <source>
        <dbReference type="Proteomes" id="UP000803884"/>
    </source>
</evidence>
<dbReference type="CDD" id="cd05195">
    <property type="entry name" value="enoyl_red"/>
    <property type="match status" value="1"/>
</dbReference>
<keyword evidence="12" id="KW-1185">Reference proteome</keyword>
<feature type="active site" description="Proton donor; for dehydratase activity" evidence="6">
    <location>
        <position position="1156"/>
    </location>
</feature>
<dbReference type="RefSeq" id="XP_069231469.1">
    <property type="nucleotide sequence ID" value="XM_069371673.1"/>
</dbReference>
<dbReference type="Pfam" id="PF00109">
    <property type="entry name" value="ketoacyl-synt"/>
    <property type="match status" value="1"/>
</dbReference>
<dbReference type="InterPro" id="IPR013968">
    <property type="entry name" value="PKS_KR"/>
</dbReference>
<reference evidence="11 12" key="1">
    <citation type="journal article" date="2020" name="Microbiol. Resour. Announc.">
        <title>Draft Genome Sequence of a Cladosporium Species Isolated from the Mesophotic Ascidian Didemnum maculosum.</title>
        <authorList>
            <person name="Gioti A."/>
            <person name="Siaperas R."/>
            <person name="Nikolaivits E."/>
            <person name="Le Goff G."/>
            <person name="Ouazzani J."/>
            <person name="Kotoulas G."/>
            <person name="Topakas E."/>
        </authorList>
    </citation>
    <scope>NUCLEOTIDE SEQUENCE [LARGE SCALE GENOMIC DNA]</scope>
    <source>
        <strain evidence="11 12">TM138-S3</strain>
    </source>
</reference>
<dbReference type="SUPFAM" id="SSF53335">
    <property type="entry name" value="S-adenosyl-L-methionine-dependent methyltransferases"/>
    <property type="match status" value="1"/>
</dbReference>
<dbReference type="InterPro" id="IPR036736">
    <property type="entry name" value="ACP-like_sf"/>
</dbReference>
<dbReference type="Pfam" id="PF02801">
    <property type="entry name" value="Ketoacyl-synt_C"/>
    <property type="match status" value="1"/>
</dbReference>
<dbReference type="SMART" id="SM00829">
    <property type="entry name" value="PKS_ER"/>
    <property type="match status" value="1"/>
</dbReference>
<dbReference type="PROSITE" id="PS52004">
    <property type="entry name" value="KS3_2"/>
    <property type="match status" value="1"/>
</dbReference>
<sequence length="2403" mass="260210">MAIDHDMPIAVVGMACRFPGDAVNVEKFWDFMVDARTAVSDVPKDRFNVDSFYHPSSKRQGTMNVKKGYFLKDDISKFDAPFFSMTRDEAEATDPQQRILLEVAYQAFENAGMPMTTLAGSSTSVYSACFMTDYKQISSFDSEDQPSYGSTGHSSALIANRVSWFFDLRGPSMTLDTGCSGSAVAFHLACESLRTGDAECAVATGVNLILAPEPWMSMTAFNFLSPDGLSYTFDHRANGYARGEGFAVLVLKPLSKAIADNDTIRAVVRASAVAQDGKTPGITLASRDAQASLLRSTYRKAGLEMAQTGFFEAHGTGTVAGDAAELGAIGDAFGPSRPIDQPLLVGSVKTNVGHLEGTASLAGIIKAILSVEKGVIPRNLNFERPNPNNDLEKYRISVPTQLMQWPLHGVRRASVNCFGFGGTIAHVILDDIASFASENKLSARHVTVSPFESHLNGHSNIDTSMSGHVESGKNSLALPYRLLALSAPEQDGVQRNAEILAKHLSKTSLSSDSFRGNSPLDDFCYTLNLRRTHFQWRSIAVDQSQLGLSHCLSTLPRADKIIEDCKVCFVFTGQGAQWPMMGRELARYPAFNNSLKAADAFLRILGAQWSIKAELNEPQESSRIDEPEVSQVACTVLQCALVDLLKSWGVSPASCVGHSSGEIAAAYAAGAISRESSWKLAYHRGKASAEAPAGRMLAVGLGPTEVKQHFTRLNHSGTLELACFNGPKNTTVSGDSMSIEALHVALDKLQAFNRVLRVDCAYHSTFMENAAGIYANALAGLQIGKANEGHAQFFSSVTGSKFHTSGFGAAYFVNNLTSPVRFEQALTAASEAAQTDFILEIGPHSALRGAVRQTMEAALGVVPPYASMLTRGDNACKSAIEAVGKLWTHGVSVDLATVNETDFIELPQCLPDLPPYSFNLSRSYWWESSHMKAHRFRKHPRLDLLGAPDPTSTNLSMRWRGFLRPKEIPWLVDHQVQNTILYPGAGMIVMALEAARQISDSTKVVAFELTDVRIMRAMVVPITRGGLETYLSLEPQDEIEDTYGFSITSRSGDAPWQENCNGTLRIRRSDAVRRYINDEVDATKASLQCTTVRSPRSLYELFENQSMKWGPAFQNVIAIALSNDGKSLSTIKVPDIKSLPPAQHEQPHVIHPATLDALFQSMVFALPSGSSQKVPTSIDYVYVDAAISRAAGEEFSAVASMQDFGLRAVKGSSTMHHPGSKKTMVIVDGLVCSAIDNSQDAGDQDLQEMICSQAIWKEDAGLLSDGFFQSSSELSSSVTIGMYIDLAGFKNPDLELLELGLNSFEFTETIFDTLVQPEGSIPRVKRYVRTGEAFSALEQFAPTIEQKAFDFGTSLEEQEFFPASFDIVITSDSVIQRQGFKQTLQQIHRFLKPNGKLVIAKDHCPPPTSGTVQETLQNGSSNGHQPNSLETEIGRHGFDLALPTNVMPAVEWPTRSVLFATRQALTVKQPINDILLLRETNGGEMELPASRIAKLVSETLEKPVITLSLEEAISRGVKDCIVISLLGLSSFGVQDWTEFDLTAMKHILSENQKLLWITEGGQVESSNPGAASIMGVLRALRYEDSRLKPYAIDLSAGLLQIDNDLAARLIIRLLSKILYDEAYDQEYEFAERDGKILIPRMVPEDSLNDAVVTEKLRTELSLFSKSGPLQCKIQTPGNFDSLYFRPAPWAMDLPDAEVEITAAAWGVHPLDAMAMSGETDSLTFGYSAAGTITAIGNQSTDATVGDRVVFLQPGSLRNVSRVRAENLHVIPQGMPFSHAVGLTFEFATAQYALLQAARIERGESCLIEDPLSPIGQAALLFAKYQGADAFILVEDSKSRQALIEKHGLPANRVLDKVMFTSKGGLGTTKWDVIFCDMTSSYVKNLWHCLADFGRLVQVLPNSLIKKPNLERMPMHSNATLVTVDLDSVRKHRPRAFRQATAEALALISRESANLAGLVVEMPLTSLNTAYRQVYEDRERANAIALVAKETDLVPIIAEDPNPLSSALHEEATYIIVGGLGGLGRSIAKLLVDNGAKYLVFLSRSGGRTQEAQDFLNALTQSGAVSATAMACDVADEAQLTLTLSSLAKTHPPIKGAIQAAMVLHDALFENMTHGDWLASLRPKIQGSHNLHTHLPPSLDFLVLLSSIAGEGGMRGQTNYAAGNAYQDALARHRRARGLPAVCIDVTAVLGVGVVAENPELIAGLKAAGVLSIQEAQLHRLLKAAITGHSSGGQRTPAQIITGVATGAYLQRNAIQDPIWQHDARFTHTLRHGLAPSGDASPSSAEETSLPLLLRSAPTLASATSALTHALASKLARALGVPVEDIDASRPVSAHGVDSLVAVELRNWIQRRAGAAVSVFELMGAESVRGLAGRVVGRSGFLREGLRVRVGKEGGGGQEQGMEG</sequence>
<dbReference type="SUPFAM" id="SSF52151">
    <property type="entry name" value="FabD/lysophospholipase-like"/>
    <property type="match status" value="1"/>
</dbReference>
<dbReference type="Pfam" id="PF08240">
    <property type="entry name" value="ADH_N"/>
    <property type="match status" value="1"/>
</dbReference>
<dbReference type="InterPro" id="IPR029063">
    <property type="entry name" value="SAM-dependent_MTases_sf"/>
</dbReference>
<dbReference type="Pfam" id="PF14765">
    <property type="entry name" value="PS-DH"/>
    <property type="match status" value="1"/>
</dbReference>
<dbReference type="Gene3D" id="3.40.50.150">
    <property type="entry name" value="Vaccinia Virus protein VP39"/>
    <property type="match status" value="1"/>
</dbReference>
<dbReference type="InterPro" id="IPR050091">
    <property type="entry name" value="PKS_NRPS_Biosynth_Enz"/>
</dbReference>
<keyword evidence="2" id="KW-0597">Phosphoprotein</keyword>
<dbReference type="InterPro" id="IPR049900">
    <property type="entry name" value="PKS_mFAS_DH"/>
</dbReference>
<dbReference type="InterPro" id="IPR057326">
    <property type="entry name" value="KR_dom"/>
</dbReference>
<dbReference type="Gene3D" id="3.40.47.10">
    <property type="match status" value="1"/>
</dbReference>
<dbReference type="SUPFAM" id="SSF53901">
    <property type="entry name" value="Thiolase-like"/>
    <property type="match status" value="1"/>
</dbReference>
<dbReference type="Gene3D" id="3.10.129.110">
    <property type="entry name" value="Polyketide synthase dehydratase"/>
    <property type="match status" value="1"/>
</dbReference>
<evidence type="ECO:0000256" key="2">
    <source>
        <dbReference type="ARBA" id="ARBA00022553"/>
    </source>
</evidence>
<feature type="domain" description="Carrier" evidence="8">
    <location>
        <begin position="2301"/>
        <end position="2378"/>
    </location>
</feature>
<dbReference type="PANTHER" id="PTHR43775:SF29">
    <property type="entry name" value="ASPERFURANONE POLYKETIDE SYNTHASE AFOG-RELATED"/>
    <property type="match status" value="1"/>
</dbReference>
<dbReference type="InterPro" id="IPR020843">
    <property type="entry name" value="ER"/>
</dbReference>
<keyword evidence="4" id="KW-0511">Multifunctional enzyme</keyword>
<evidence type="ECO:0000256" key="4">
    <source>
        <dbReference type="ARBA" id="ARBA00023268"/>
    </source>
</evidence>
<dbReference type="GO" id="GO:0004312">
    <property type="term" value="F:fatty acid synthase activity"/>
    <property type="evidence" value="ECO:0007669"/>
    <property type="project" value="TreeGrafter"/>
</dbReference>
<dbReference type="Pfam" id="PF00698">
    <property type="entry name" value="Acyl_transf_1"/>
    <property type="match status" value="1"/>
</dbReference>
<dbReference type="Gene3D" id="1.10.1200.10">
    <property type="entry name" value="ACP-like"/>
    <property type="match status" value="1"/>
</dbReference>
<comment type="caution">
    <text evidence="11">The sequence shown here is derived from an EMBL/GenBank/DDBJ whole genome shotgun (WGS) entry which is preliminary data.</text>
</comment>
<evidence type="ECO:0000259" key="10">
    <source>
        <dbReference type="PROSITE" id="PS52019"/>
    </source>
</evidence>
<dbReference type="InterPro" id="IPR014043">
    <property type="entry name" value="Acyl_transferase_dom"/>
</dbReference>
<feature type="domain" description="PKS/mFAS DH" evidence="10">
    <location>
        <begin position="942"/>
        <end position="1241"/>
    </location>
</feature>
<dbReference type="CDD" id="cd05274">
    <property type="entry name" value="KR_FAS_SDR_x"/>
    <property type="match status" value="1"/>
</dbReference>
<dbReference type="SMART" id="SM00823">
    <property type="entry name" value="PKS_PP"/>
    <property type="match status" value="1"/>
</dbReference>
<dbReference type="CDD" id="cd00833">
    <property type="entry name" value="PKS"/>
    <property type="match status" value="1"/>
</dbReference>
<dbReference type="InterPro" id="IPR016035">
    <property type="entry name" value="Acyl_Trfase/lysoPLipase"/>
</dbReference>
<accession>A0AB34KYZ9</accession>
<dbReference type="InterPro" id="IPR049552">
    <property type="entry name" value="PKS_DH_N"/>
</dbReference>
<feature type="active site" description="Proton acceptor; for dehydratase activity" evidence="6">
    <location>
        <position position="974"/>
    </location>
</feature>
<feature type="compositionally biased region" description="Polar residues" evidence="7">
    <location>
        <begin position="1409"/>
        <end position="1425"/>
    </location>
</feature>
<evidence type="ECO:0000256" key="7">
    <source>
        <dbReference type="SAM" id="MobiDB-lite"/>
    </source>
</evidence>
<evidence type="ECO:0000313" key="11">
    <source>
        <dbReference type="EMBL" id="KAL1588364.1"/>
    </source>
</evidence>
<evidence type="ECO:0000256" key="6">
    <source>
        <dbReference type="PROSITE-ProRule" id="PRU01363"/>
    </source>
</evidence>
<dbReference type="GO" id="GO:0006633">
    <property type="term" value="P:fatty acid biosynthetic process"/>
    <property type="evidence" value="ECO:0007669"/>
    <property type="project" value="TreeGrafter"/>
</dbReference>
<dbReference type="SUPFAM" id="SSF51735">
    <property type="entry name" value="NAD(P)-binding Rossmann-fold domains"/>
    <property type="match status" value="2"/>
</dbReference>
<dbReference type="GeneID" id="96004511"/>
<dbReference type="InterPro" id="IPR016036">
    <property type="entry name" value="Malonyl_transacylase_ACP-bd"/>
</dbReference>
<dbReference type="PROSITE" id="PS52019">
    <property type="entry name" value="PKS_MFAS_DH"/>
    <property type="match status" value="1"/>
</dbReference>
<dbReference type="SMART" id="SM00822">
    <property type="entry name" value="PKS_KR"/>
    <property type="match status" value="1"/>
</dbReference>
<dbReference type="InterPro" id="IPR001227">
    <property type="entry name" value="Ac_transferase_dom_sf"/>
</dbReference>
<organism evidence="11 12">
    <name type="scientific">Cladosporium halotolerans</name>
    <dbReference type="NCBI Taxonomy" id="1052096"/>
    <lineage>
        <taxon>Eukaryota</taxon>
        <taxon>Fungi</taxon>
        <taxon>Dikarya</taxon>
        <taxon>Ascomycota</taxon>
        <taxon>Pezizomycotina</taxon>
        <taxon>Dothideomycetes</taxon>
        <taxon>Dothideomycetidae</taxon>
        <taxon>Cladosporiales</taxon>
        <taxon>Cladosporiaceae</taxon>
        <taxon>Cladosporium</taxon>
    </lineage>
</organism>
<dbReference type="SMART" id="SM00827">
    <property type="entry name" value="PKS_AT"/>
    <property type="match status" value="1"/>
</dbReference>
<evidence type="ECO:0000259" key="8">
    <source>
        <dbReference type="PROSITE" id="PS50075"/>
    </source>
</evidence>
<dbReference type="InterPro" id="IPR032821">
    <property type="entry name" value="PKS_assoc"/>
</dbReference>
<protein>
    <recommendedName>
        <fullName evidence="13">Polyketide synthase</fullName>
    </recommendedName>
</protein>
<dbReference type="Gene3D" id="3.40.366.10">
    <property type="entry name" value="Malonyl-Coenzyme A Acyl Carrier Protein, domain 2"/>
    <property type="match status" value="1"/>
</dbReference>
<name>A0AB34KYZ9_9PEZI</name>
<dbReference type="InterPro" id="IPR014031">
    <property type="entry name" value="Ketoacyl_synth_C"/>
</dbReference>
<dbReference type="Proteomes" id="UP000803884">
    <property type="component" value="Unassembled WGS sequence"/>
</dbReference>
<dbReference type="Pfam" id="PF08659">
    <property type="entry name" value="KR"/>
    <property type="match status" value="1"/>
</dbReference>
<dbReference type="SMART" id="SM00825">
    <property type="entry name" value="PKS_KS"/>
    <property type="match status" value="1"/>
</dbReference>
<dbReference type="InterPro" id="IPR049551">
    <property type="entry name" value="PKS_DH_C"/>
</dbReference>
<dbReference type="InterPro" id="IPR009081">
    <property type="entry name" value="PP-bd_ACP"/>
</dbReference>